<keyword evidence="1" id="KW-0472">Membrane</keyword>
<protein>
    <submittedName>
        <fullName evidence="3">Type VI secretion protein ImpK</fullName>
    </submittedName>
</protein>
<dbReference type="Gene3D" id="1.25.40.590">
    <property type="entry name" value="Type IV / VI secretion system, DotU"/>
    <property type="match status" value="1"/>
</dbReference>
<proteinExistence type="predicted"/>
<dbReference type="EMBL" id="CP009706">
    <property type="protein sequence ID" value="AIU72470.1"/>
    <property type="molecule type" value="Genomic_DNA"/>
</dbReference>
<organism evidence="3 4">
    <name type="scientific">Hafnia alvei FB1</name>
    <dbReference type="NCBI Taxonomy" id="1453496"/>
    <lineage>
        <taxon>Bacteria</taxon>
        <taxon>Pseudomonadati</taxon>
        <taxon>Pseudomonadota</taxon>
        <taxon>Gammaproteobacteria</taxon>
        <taxon>Enterobacterales</taxon>
        <taxon>Hafniaceae</taxon>
        <taxon>Hafnia</taxon>
    </lineage>
</organism>
<dbReference type="PANTHER" id="PTHR38033:SF1">
    <property type="entry name" value="DOTU FAMILY TYPE IV_VI SECRETION SYSTEM PROTEIN"/>
    <property type="match status" value="1"/>
</dbReference>
<dbReference type="eggNOG" id="COG3455">
    <property type="taxonomic scope" value="Bacteria"/>
</dbReference>
<keyword evidence="1" id="KW-1133">Transmembrane helix</keyword>
<dbReference type="RefSeq" id="WP_025802736.1">
    <property type="nucleotide sequence ID" value="NZ_CP009706.1"/>
</dbReference>
<dbReference type="Proteomes" id="UP000029986">
    <property type="component" value="Chromosome"/>
</dbReference>
<dbReference type="PANTHER" id="PTHR38033">
    <property type="entry name" value="MEMBRANE PROTEIN-RELATED"/>
    <property type="match status" value="1"/>
</dbReference>
<dbReference type="NCBIfam" id="TIGR03349">
    <property type="entry name" value="IV_VI_DotU"/>
    <property type="match status" value="1"/>
</dbReference>
<evidence type="ECO:0000313" key="4">
    <source>
        <dbReference type="Proteomes" id="UP000029986"/>
    </source>
</evidence>
<keyword evidence="1" id="KW-0812">Transmembrane</keyword>
<dbReference type="InterPro" id="IPR017732">
    <property type="entry name" value="T4/T6SS_DotU"/>
</dbReference>
<evidence type="ECO:0000256" key="1">
    <source>
        <dbReference type="SAM" id="Phobius"/>
    </source>
</evidence>
<dbReference type="Pfam" id="PF09850">
    <property type="entry name" value="DotU"/>
    <property type="match status" value="1"/>
</dbReference>
<dbReference type="OrthoDB" id="6998040at2"/>
<dbReference type="PATRIC" id="fig|1453496.5.peg.1743"/>
<dbReference type="AlphaFoldDB" id="A0A097R186"/>
<dbReference type="NCBIfam" id="NF038239">
    <property type="entry name" value="T6SS_TssL_short"/>
    <property type="match status" value="1"/>
</dbReference>
<sequence length="219" mass="24998">MSKKSVIDIDDLLQDTWLLVVQLRQGVPVEHGQTLWQHCTKNIERTEQTLKEAGMHQSAIDHIRYAQCALLDETVLGRPQDDGYSAWHAMPLQAHFFQTLQAGELLYQRMREVLREPAPNMVVLTCFHRVLMLGFRGVYGENDTPERQQLVAELSQRVAPLDVDQSAPLLVNAAASRRYRWLHSRWVHVVAAVVILAGVWWGFHSYLTTLVTTLLPAKP</sequence>
<dbReference type="HOGENOM" id="CLU_071818_2_0_6"/>
<name>A0A097R186_HAFAL</name>
<feature type="domain" description="Type IV / VI secretion system DotU" evidence="2">
    <location>
        <begin position="9"/>
        <end position="204"/>
    </location>
</feature>
<dbReference type="InterPro" id="IPR038522">
    <property type="entry name" value="T4/T6SS_DotU_sf"/>
</dbReference>
<evidence type="ECO:0000313" key="3">
    <source>
        <dbReference type="EMBL" id="AIU72470.1"/>
    </source>
</evidence>
<accession>A0A097R186</accession>
<reference evidence="3 4" key="1">
    <citation type="journal article" date="2014" name="Gut Pathog.">
        <title>Gene clusters of Hafnia alvei strain FB1 important in survival and pathogenesis: a draft genome perspective.</title>
        <authorList>
            <person name="Tan J.Y."/>
            <person name="Yin W.F."/>
            <person name="Chan K.G."/>
        </authorList>
    </citation>
    <scope>NUCLEOTIDE SEQUENCE [LARGE SCALE GENOMIC DNA]</scope>
    <source>
        <strain evidence="3 4">FB1</strain>
    </source>
</reference>
<evidence type="ECO:0000259" key="2">
    <source>
        <dbReference type="Pfam" id="PF09850"/>
    </source>
</evidence>
<feature type="transmembrane region" description="Helical" evidence="1">
    <location>
        <begin position="186"/>
        <end position="203"/>
    </location>
</feature>
<dbReference type="KEGG" id="hav:AT03_08730"/>
<keyword evidence="4" id="KW-1185">Reference proteome</keyword>
<gene>
    <name evidence="3" type="ORF">AT03_08730</name>
</gene>